<protein>
    <submittedName>
        <fullName evidence="4">WYL domain-containing transcriptional regulator</fullName>
    </submittedName>
</protein>
<proteinExistence type="predicted"/>
<dbReference type="PANTHER" id="PTHR34580">
    <property type="match status" value="1"/>
</dbReference>
<evidence type="ECO:0000313" key="4">
    <source>
        <dbReference type="EMBL" id="HEN16174.1"/>
    </source>
</evidence>
<feature type="domain" description="WCX" evidence="3">
    <location>
        <begin position="292"/>
        <end position="368"/>
    </location>
</feature>
<organism evidence="4">
    <name type="scientific">Schlesneria paludicola</name>
    <dbReference type="NCBI Taxonomy" id="360056"/>
    <lineage>
        <taxon>Bacteria</taxon>
        <taxon>Pseudomonadati</taxon>
        <taxon>Planctomycetota</taxon>
        <taxon>Planctomycetia</taxon>
        <taxon>Planctomycetales</taxon>
        <taxon>Planctomycetaceae</taxon>
        <taxon>Schlesneria</taxon>
    </lineage>
</organism>
<dbReference type="PROSITE" id="PS52050">
    <property type="entry name" value="WYL"/>
    <property type="match status" value="1"/>
</dbReference>
<gene>
    <name evidence="4" type="ORF">ENQ76_11985</name>
</gene>
<dbReference type="Pfam" id="PF25583">
    <property type="entry name" value="WCX"/>
    <property type="match status" value="1"/>
</dbReference>
<dbReference type="InterPro" id="IPR026881">
    <property type="entry name" value="WYL_dom"/>
</dbReference>
<sequence>MPFFSCFGHQSGGWPVDVQSTCLRFPHAQGGHGRQGRSRRIRRVCPMHTAKRPALHRLWIIDRELRAGQYPTAERLAELTEVNPKTIRRDLDYLRDQYGAPVDFNRARNGWEYTDATYRLPAVLITEGELVAMFLAGQVLKLHRGTSYEPQLQRALAKLTELLPDEVSIHWQTVEQAHSFRQSATTLQDIDTFRQLADAVLHRKQLRITYWTASREEQTDRVIDPWHLACVDGDWYLIAWCHRRRARRMFAPGRIRQIAPTGQTFVVPDNFRIGDLFDGTFRVVSDDSLPLQTVRLRFAPSAAKYIREKVWHPSQVLHVEPDGGTVLEMSLRSLVEVRRFVLSWGQECEVLEPTSLREDIRQEAAAMLEQSRQSTLAERVPSRTSRTPRTRKQTG</sequence>
<accession>A0A7C2P135</accession>
<evidence type="ECO:0000256" key="1">
    <source>
        <dbReference type="SAM" id="MobiDB-lite"/>
    </source>
</evidence>
<comment type="caution">
    <text evidence="4">The sequence shown here is derived from an EMBL/GenBank/DDBJ whole genome shotgun (WGS) entry which is preliminary data.</text>
</comment>
<feature type="domain" description="WYL" evidence="2">
    <location>
        <begin position="192"/>
        <end position="259"/>
    </location>
</feature>
<dbReference type="InterPro" id="IPR051534">
    <property type="entry name" value="CBASS_pafABC_assoc_protein"/>
</dbReference>
<dbReference type="SUPFAM" id="SSF46785">
    <property type="entry name" value="Winged helix' DNA-binding domain"/>
    <property type="match status" value="1"/>
</dbReference>
<name>A0A7C2P135_9PLAN</name>
<dbReference type="Pfam" id="PF13280">
    <property type="entry name" value="WYL"/>
    <property type="match status" value="1"/>
</dbReference>
<dbReference type="PANTHER" id="PTHR34580:SF9">
    <property type="entry name" value="SLL5097 PROTEIN"/>
    <property type="match status" value="1"/>
</dbReference>
<feature type="region of interest" description="Disordered" evidence="1">
    <location>
        <begin position="367"/>
        <end position="395"/>
    </location>
</feature>
<dbReference type="InterPro" id="IPR036390">
    <property type="entry name" value="WH_DNA-bd_sf"/>
</dbReference>
<evidence type="ECO:0000259" key="2">
    <source>
        <dbReference type="Pfam" id="PF13280"/>
    </source>
</evidence>
<reference evidence="4" key="1">
    <citation type="journal article" date="2020" name="mSystems">
        <title>Genome- and Community-Level Interaction Insights into Carbon Utilization and Element Cycling Functions of Hydrothermarchaeota in Hydrothermal Sediment.</title>
        <authorList>
            <person name="Zhou Z."/>
            <person name="Liu Y."/>
            <person name="Xu W."/>
            <person name="Pan J."/>
            <person name="Luo Z.H."/>
            <person name="Li M."/>
        </authorList>
    </citation>
    <scope>NUCLEOTIDE SEQUENCE [LARGE SCALE GENOMIC DNA]</scope>
    <source>
        <strain evidence="4">SpSt-339</strain>
    </source>
</reference>
<dbReference type="EMBL" id="DSOK01000335">
    <property type="protein sequence ID" value="HEN16174.1"/>
    <property type="molecule type" value="Genomic_DNA"/>
</dbReference>
<dbReference type="InterPro" id="IPR057727">
    <property type="entry name" value="WCX_dom"/>
</dbReference>
<evidence type="ECO:0000259" key="3">
    <source>
        <dbReference type="Pfam" id="PF25583"/>
    </source>
</evidence>
<feature type="compositionally biased region" description="Basic residues" evidence="1">
    <location>
        <begin position="386"/>
        <end position="395"/>
    </location>
</feature>
<dbReference type="AlphaFoldDB" id="A0A7C2P135"/>